<dbReference type="AlphaFoldDB" id="A0A2X1MVD0"/>
<feature type="region of interest" description="Disordered" evidence="1">
    <location>
        <begin position="84"/>
        <end position="112"/>
    </location>
</feature>
<evidence type="ECO:0000313" key="2">
    <source>
        <dbReference type="EMBL" id="SPX09450.1"/>
    </source>
</evidence>
<accession>A0A2X1MVD0</accession>
<feature type="compositionally biased region" description="Polar residues" evidence="1">
    <location>
        <begin position="89"/>
        <end position="100"/>
    </location>
</feature>
<name>A0A2X1MVD0_ECOLX</name>
<evidence type="ECO:0000256" key="1">
    <source>
        <dbReference type="SAM" id="MobiDB-lite"/>
    </source>
</evidence>
<gene>
    <name evidence="2" type="ORF">NCTC9073_00699</name>
</gene>
<evidence type="ECO:0000313" key="3">
    <source>
        <dbReference type="Proteomes" id="UP000250780"/>
    </source>
</evidence>
<protein>
    <submittedName>
        <fullName evidence="2">Uncharacterized protein</fullName>
    </submittedName>
</protein>
<organism evidence="2 3">
    <name type="scientific">Escherichia coli</name>
    <dbReference type="NCBI Taxonomy" id="562"/>
    <lineage>
        <taxon>Bacteria</taxon>
        <taxon>Pseudomonadati</taxon>
        <taxon>Pseudomonadota</taxon>
        <taxon>Gammaproteobacteria</taxon>
        <taxon>Enterobacterales</taxon>
        <taxon>Enterobacteriaceae</taxon>
        <taxon>Escherichia</taxon>
    </lineage>
</organism>
<proteinExistence type="predicted"/>
<dbReference type="Proteomes" id="UP000250780">
    <property type="component" value="Unassembled WGS sequence"/>
</dbReference>
<reference evidence="2 3" key="1">
    <citation type="submission" date="2018-06" db="EMBL/GenBank/DDBJ databases">
        <authorList>
            <consortium name="Pathogen Informatics"/>
            <person name="Doyle S."/>
        </authorList>
    </citation>
    <scope>NUCLEOTIDE SEQUENCE [LARGE SCALE GENOMIC DNA]</scope>
    <source>
        <strain evidence="2 3">NCTC9073</strain>
    </source>
</reference>
<sequence length="112" mass="12175">MVRHTDIEWHNGGSGKQRQLFASPVVIAVDAVFIIPEVTVYRIATGTGFLAEQCFCLFLAFQRRDVGDGALQFKQEGIQIDGDELGGTNARQTTSITQPTGRVIPTGGRPRA</sequence>
<dbReference type="EMBL" id="UASD01000004">
    <property type="protein sequence ID" value="SPX09450.1"/>
    <property type="molecule type" value="Genomic_DNA"/>
</dbReference>